<gene>
    <name evidence="1" type="ORF">ACFFU1_12590</name>
</gene>
<name>A0ABV5H1G6_9FLAO</name>
<evidence type="ECO:0000313" key="2">
    <source>
        <dbReference type="Proteomes" id="UP001589590"/>
    </source>
</evidence>
<dbReference type="Proteomes" id="UP001589590">
    <property type="component" value="Unassembled WGS sequence"/>
</dbReference>
<organism evidence="1 2">
    <name type="scientific">Algibacter miyuki</name>
    <dbReference type="NCBI Taxonomy" id="1306933"/>
    <lineage>
        <taxon>Bacteria</taxon>
        <taxon>Pseudomonadati</taxon>
        <taxon>Bacteroidota</taxon>
        <taxon>Flavobacteriia</taxon>
        <taxon>Flavobacteriales</taxon>
        <taxon>Flavobacteriaceae</taxon>
        <taxon>Algibacter</taxon>
    </lineage>
</organism>
<reference evidence="1 2" key="1">
    <citation type="submission" date="2024-09" db="EMBL/GenBank/DDBJ databases">
        <authorList>
            <person name="Sun Q."/>
            <person name="Mori K."/>
        </authorList>
    </citation>
    <scope>NUCLEOTIDE SEQUENCE [LARGE SCALE GENOMIC DNA]</scope>
    <source>
        <strain evidence="1 2">CECT 8300</strain>
    </source>
</reference>
<sequence>MKVYKLPFGTIEICAPSIAEVTFDEGVVLDEDAVNICHHYLINSLIAPFSVLINKKYNYSFTFTAQQNIGNIAELKAMAVVIGTTGGTLSAKTIMSINGALREKAKLFYKREIGLNWLLEQHQ</sequence>
<evidence type="ECO:0000313" key="1">
    <source>
        <dbReference type="EMBL" id="MFB9105742.1"/>
    </source>
</evidence>
<protein>
    <submittedName>
        <fullName evidence="1">Uncharacterized protein</fullName>
    </submittedName>
</protein>
<dbReference type="EMBL" id="JBHMFA010000009">
    <property type="protein sequence ID" value="MFB9105742.1"/>
    <property type="molecule type" value="Genomic_DNA"/>
</dbReference>
<proteinExistence type="predicted"/>
<comment type="caution">
    <text evidence="1">The sequence shown here is derived from an EMBL/GenBank/DDBJ whole genome shotgun (WGS) entry which is preliminary data.</text>
</comment>
<accession>A0ABV5H1G6</accession>
<keyword evidence="2" id="KW-1185">Reference proteome</keyword>
<dbReference type="RefSeq" id="WP_290272041.1">
    <property type="nucleotide sequence ID" value="NZ_JAUFQP010000013.1"/>
</dbReference>